<keyword evidence="3" id="KW-1185">Reference proteome</keyword>
<dbReference type="RefSeq" id="XP_056501784.1">
    <property type="nucleotide sequence ID" value="XM_056642372.1"/>
</dbReference>
<dbReference type="EMBL" id="JAPQKT010000003">
    <property type="protein sequence ID" value="KAJ5234284.1"/>
    <property type="molecule type" value="Genomic_DNA"/>
</dbReference>
<name>A0A9W9P2S8_PENCI</name>
<reference evidence="2" key="2">
    <citation type="journal article" date="2023" name="IMA Fungus">
        <title>Comparative genomic study of the Penicillium genus elucidates a diverse pangenome and 15 lateral gene transfer events.</title>
        <authorList>
            <person name="Petersen C."/>
            <person name="Sorensen T."/>
            <person name="Nielsen M.R."/>
            <person name="Sondergaard T.E."/>
            <person name="Sorensen J.L."/>
            <person name="Fitzpatrick D.A."/>
            <person name="Frisvad J.C."/>
            <person name="Nielsen K.L."/>
        </authorList>
    </citation>
    <scope>NUCLEOTIDE SEQUENCE</scope>
    <source>
        <strain evidence="2">IBT 23319</strain>
    </source>
</reference>
<accession>A0A9W9P2S8</accession>
<dbReference type="AlphaFoldDB" id="A0A9W9P2S8"/>
<evidence type="ECO:0000256" key="1">
    <source>
        <dbReference type="SAM" id="MobiDB-lite"/>
    </source>
</evidence>
<dbReference type="GeneID" id="81381539"/>
<reference evidence="2" key="1">
    <citation type="submission" date="2022-11" db="EMBL/GenBank/DDBJ databases">
        <authorList>
            <person name="Petersen C."/>
        </authorList>
    </citation>
    <scope>NUCLEOTIDE SEQUENCE</scope>
    <source>
        <strain evidence="2">IBT 23319</strain>
    </source>
</reference>
<gene>
    <name evidence="2" type="ORF">N7469_003452</name>
</gene>
<feature type="compositionally biased region" description="Basic and acidic residues" evidence="1">
    <location>
        <begin position="41"/>
        <end position="50"/>
    </location>
</feature>
<feature type="region of interest" description="Disordered" evidence="1">
    <location>
        <begin position="38"/>
        <end position="68"/>
    </location>
</feature>
<protein>
    <submittedName>
        <fullName evidence="2">Uncharacterized protein</fullName>
    </submittedName>
</protein>
<organism evidence="2 3">
    <name type="scientific">Penicillium citrinum</name>
    <dbReference type="NCBI Taxonomy" id="5077"/>
    <lineage>
        <taxon>Eukaryota</taxon>
        <taxon>Fungi</taxon>
        <taxon>Dikarya</taxon>
        <taxon>Ascomycota</taxon>
        <taxon>Pezizomycotina</taxon>
        <taxon>Eurotiomycetes</taxon>
        <taxon>Eurotiomycetidae</taxon>
        <taxon>Eurotiales</taxon>
        <taxon>Aspergillaceae</taxon>
        <taxon>Penicillium</taxon>
    </lineage>
</organism>
<comment type="caution">
    <text evidence="2">The sequence shown here is derived from an EMBL/GenBank/DDBJ whole genome shotgun (WGS) entry which is preliminary data.</text>
</comment>
<proteinExistence type="predicted"/>
<evidence type="ECO:0000313" key="3">
    <source>
        <dbReference type="Proteomes" id="UP001147733"/>
    </source>
</evidence>
<evidence type="ECO:0000313" key="2">
    <source>
        <dbReference type="EMBL" id="KAJ5234284.1"/>
    </source>
</evidence>
<sequence>MVPLPEHGLAAGELAGDIHTWIVEMKLRSHIRQWLGSGVSAKDDKSEQRVPDYAMGPKRPPSGHSKDRPTLVVEIGRTQSLPSLGEDGRWWLNPTKGDANICITCKLDRTPRLVIDVWERNIPKGRDGDKDDITRAQHLIITKNKKTDDIVVRGAPMIIKFSHLMGRNPDESSTKEKDLVIEEERLKEIAISIWEEGLIDRKD</sequence>
<dbReference type="Proteomes" id="UP001147733">
    <property type="component" value="Unassembled WGS sequence"/>
</dbReference>
<dbReference type="OrthoDB" id="76567at2759"/>